<comment type="cofactor">
    <cofactor evidence="1">
        <name>pyridoxal 5'-phosphate</name>
        <dbReference type="ChEBI" id="CHEBI:597326"/>
    </cofactor>
</comment>
<comment type="similarity">
    <text evidence="2">Belongs to the class-V pyridoxal-phosphate-dependent aminotransferase family.</text>
</comment>
<dbReference type="Gene3D" id="3.90.1150.10">
    <property type="entry name" value="Aspartate Aminotransferase, domain 1"/>
    <property type="match status" value="1"/>
</dbReference>
<keyword evidence="5" id="KW-0663">Pyridoxal phosphate</keyword>
<dbReference type="InterPro" id="IPR024169">
    <property type="entry name" value="SP_NH2Trfase/AEP_transaminase"/>
</dbReference>
<evidence type="ECO:0000256" key="2">
    <source>
        <dbReference type="ARBA" id="ARBA00009236"/>
    </source>
</evidence>
<name>A0A830ELG5_9CREN</name>
<dbReference type="OrthoDB" id="35685at2157"/>
<reference evidence="7" key="4">
    <citation type="journal article" date="2023" name="Microbiol. Resour. Announc.">
        <title>Complete Genome Sequence of Vulcanisaeta souniana Strain IC-059, a Hyperthermophilic Archaeon Isolated from Hot Spring Water in Japan.</title>
        <authorList>
            <person name="Kato S."/>
            <person name="Itoh T."/>
            <person name="Wu L."/>
            <person name="Ma J."/>
            <person name="Ohkuma M."/>
        </authorList>
    </citation>
    <scope>NUCLEOTIDE SEQUENCE</scope>
    <source>
        <strain evidence="7">JCM 11219</strain>
    </source>
</reference>
<dbReference type="AlphaFoldDB" id="A0A830ELG5"/>
<reference evidence="10" key="3">
    <citation type="submission" date="2022-09" db="EMBL/GenBank/DDBJ databases">
        <title>Complete genome sequence of Vulcanisaeta souniana.</title>
        <authorList>
            <person name="Kato S."/>
            <person name="Itoh T."/>
            <person name="Ohkuma M."/>
        </authorList>
    </citation>
    <scope>NUCLEOTIDE SEQUENCE [LARGE SCALE GENOMIC DNA]</scope>
    <source>
        <strain evidence="10">JCM 11219</strain>
    </source>
</reference>
<dbReference type="RefSeq" id="WP_188603776.1">
    <property type="nucleotide sequence ID" value="NZ_AP026830.1"/>
</dbReference>
<sequence length="397" mass="44447">MNLDLAPDPLLVVPGPSQIPPRVMKALMRVVDHRSPHFHRLYRDVVEGLKYVFRTNGDVYPITASGTGAVETMVLNFVKPKDTVVVPIFGSFSRRLVNHLRRVGAEVIEVNYGWTEAPTYDDLRAKVESMGIKHIDVFATVYNDTSPGLVFRDLPKVAKWIRSYGALVLVDNVSALGGDYFEVDSWGVDVAVSSSQKCLAAPPVMSFIAVASGEAYRKADSVNHPSIYFDIKLMKKFGEKMETPFTPAVNYLFAIREALSMVREVSIENWIKWHVERGRAIVNALGKMGLEPFIKNDYHRSTTVLSFKYPQGISPDEFRKMIYKLGVSLSDAMDDVKGKAFRIGNMGYLTRRDVLTLISSIMATLTVVNGTSGINSVDVFKEVLNYWEPQQFSMDEG</sequence>
<evidence type="ECO:0000256" key="3">
    <source>
        <dbReference type="ARBA" id="ARBA00022576"/>
    </source>
</evidence>
<dbReference type="InterPro" id="IPR015422">
    <property type="entry name" value="PyrdxlP-dep_Trfase_small"/>
</dbReference>
<dbReference type="GO" id="GO:0019265">
    <property type="term" value="P:glycine biosynthetic process, by transamination of glyoxylate"/>
    <property type="evidence" value="ECO:0007669"/>
    <property type="project" value="TreeGrafter"/>
</dbReference>
<organism evidence="8 9">
    <name type="scientific">Vulcanisaeta souniana JCM 11219</name>
    <dbReference type="NCBI Taxonomy" id="1293586"/>
    <lineage>
        <taxon>Archaea</taxon>
        <taxon>Thermoproteota</taxon>
        <taxon>Thermoprotei</taxon>
        <taxon>Thermoproteales</taxon>
        <taxon>Thermoproteaceae</taxon>
        <taxon>Vulcanisaeta</taxon>
    </lineage>
</organism>
<evidence type="ECO:0000313" key="9">
    <source>
        <dbReference type="Proteomes" id="UP000657075"/>
    </source>
</evidence>
<keyword evidence="3 8" id="KW-0032">Aminotransferase</keyword>
<dbReference type="Proteomes" id="UP000657075">
    <property type="component" value="Unassembled WGS sequence"/>
</dbReference>
<dbReference type="Pfam" id="PF00266">
    <property type="entry name" value="Aminotran_5"/>
    <property type="match status" value="1"/>
</dbReference>
<dbReference type="EMBL" id="BMNM01000009">
    <property type="protein sequence ID" value="GGI83020.1"/>
    <property type="molecule type" value="Genomic_DNA"/>
</dbReference>
<dbReference type="SUPFAM" id="SSF53383">
    <property type="entry name" value="PLP-dependent transferases"/>
    <property type="match status" value="1"/>
</dbReference>
<dbReference type="InterPro" id="IPR015421">
    <property type="entry name" value="PyrdxlP-dep_Trfase_major"/>
</dbReference>
<dbReference type="InterPro" id="IPR000192">
    <property type="entry name" value="Aminotrans_V_dom"/>
</dbReference>
<dbReference type="GeneID" id="76207186"/>
<dbReference type="Proteomes" id="UP001060771">
    <property type="component" value="Chromosome"/>
</dbReference>
<protein>
    <submittedName>
        <fullName evidence="8">Aminotransferase</fullName>
    </submittedName>
</protein>
<evidence type="ECO:0000256" key="1">
    <source>
        <dbReference type="ARBA" id="ARBA00001933"/>
    </source>
</evidence>
<dbReference type="EMBL" id="AP026830">
    <property type="protein sequence ID" value="BDR92545.1"/>
    <property type="molecule type" value="Genomic_DNA"/>
</dbReference>
<keyword evidence="4" id="KW-0808">Transferase</keyword>
<dbReference type="GO" id="GO:0008453">
    <property type="term" value="F:alanine-glyoxylate transaminase activity"/>
    <property type="evidence" value="ECO:0007669"/>
    <property type="project" value="TreeGrafter"/>
</dbReference>
<reference evidence="8" key="1">
    <citation type="journal article" date="2014" name="Int. J. Syst. Evol. Microbiol.">
        <title>Complete genome sequence of Corynebacterium casei LMG S-19264T (=DSM 44701T), isolated from a smear-ripened cheese.</title>
        <authorList>
            <consortium name="US DOE Joint Genome Institute (JGI-PGF)"/>
            <person name="Walter F."/>
            <person name="Albersmeier A."/>
            <person name="Kalinowski J."/>
            <person name="Ruckert C."/>
        </authorList>
    </citation>
    <scope>NUCLEOTIDE SEQUENCE</scope>
    <source>
        <strain evidence="8">JCM 11219</strain>
    </source>
</reference>
<evidence type="ECO:0000259" key="6">
    <source>
        <dbReference type="Pfam" id="PF00266"/>
    </source>
</evidence>
<dbReference type="PIRSF" id="PIRSF000524">
    <property type="entry name" value="SPT"/>
    <property type="match status" value="1"/>
</dbReference>
<evidence type="ECO:0000313" key="8">
    <source>
        <dbReference type="EMBL" id="GGI83020.1"/>
    </source>
</evidence>
<dbReference type="InterPro" id="IPR015424">
    <property type="entry name" value="PyrdxlP-dep_Trfase"/>
</dbReference>
<dbReference type="Gene3D" id="3.40.640.10">
    <property type="entry name" value="Type I PLP-dependent aspartate aminotransferase-like (Major domain)"/>
    <property type="match status" value="1"/>
</dbReference>
<keyword evidence="10" id="KW-1185">Reference proteome</keyword>
<dbReference type="GO" id="GO:0004760">
    <property type="term" value="F:L-serine-pyruvate transaminase activity"/>
    <property type="evidence" value="ECO:0007669"/>
    <property type="project" value="TreeGrafter"/>
</dbReference>
<evidence type="ECO:0000313" key="7">
    <source>
        <dbReference type="EMBL" id="BDR92545.1"/>
    </source>
</evidence>
<dbReference type="PANTHER" id="PTHR21152:SF24">
    <property type="entry name" value="ALANINE--GLYOXYLATE AMINOTRANSFERASE 1"/>
    <property type="match status" value="1"/>
</dbReference>
<gene>
    <name evidence="8" type="ORF">GCM10007112_19770</name>
    <name evidence="7" type="ORF">Vsou_16380</name>
</gene>
<evidence type="ECO:0000313" key="10">
    <source>
        <dbReference type="Proteomes" id="UP001060771"/>
    </source>
</evidence>
<feature type="domain" description="Aminotransferase class V" evidence="6">
    <location>
        <begin position="14"/>
        <end position="327"/>
    </location>
</feature>
<reference evidence="8" key="2">
    <citation type="submission" date="2020-09" db="EMBL/GenBank/DDBJ databases">
        <authorList>
            <person name="Sun Q."/>
            <person name="Ohkuma M."/>
        </authorList>
    </citation>
    <scope>NUCLEOTIDE SEQUENCE</scope>
    <source>
        <strain evidence="8">JCM 11219</strain>
    </source>
</reference>
<dbReference type="PANTHER" id="PTHR21152">
    <property type="entry name" value="AMINOTRANSFERASE CLASS V"/>
    <property type="match status" value="1"/>
</dbReference>
<proteinExistence type="inferred from homology"/>
<accession>A0A830ELG5</accession>
<evidence type="ECO:0000256" key="4">
    <source>
        <dbReference type="ARBA" id="ARBA00022679"/>
    </source>
</evidence>
<evidence type="ECO:0000256" key="5">
    <source>
        <dbReference type="ARBA" id="ARBA00022898"/>
    </source>
</evidence>